<reference evidence="2 3" key="1">
    <citation type="submission" date="2013-02" db="EMBL/GenBank/DDBJ databases">
        <title>The Genome Sequence of Enterococcus pallens BAA-351.</title>
        <authorList>
            <consortium name="The Broad Institute Genome Sequencing Platform"/>
            <consortium name="The Broad Institute Genome Sequencing Center for Infectious Disease"/>
            <person name="Earl A.M."/>
            <person name="Gilmore M.S."/>
            <person name="Lebreton F."/>
            <person name="Walker B."/>
            <person name="Young S.K."/>
            <person name="Zeng Q."/>
            <person name="Gargeya S."/>
            <person name="Fitzgerald M."/>
            <person name="Haas B."/>
            <person name="Abouelleil A."/>
            <person name="Alvarado L."/>
            <person name="Arachchi H.M."/>
            <person name="Berlin A.M."/>
            <person name="Chapman S.B."/>
            <person name="Dewar J."/>
            <person name="Goldberg J."/>
            <person name="Griggs A."/>
            <person name="Gujja S."/>
            <person name="Hansen M."/>
            <person name="Howarth C."/>
            <person name="Imamovic A."/>
            <person name="Larimer J."/>
            <person name="McCowan C."/>
            <person name="Murphy C."/>
            <person name="Neiman D."/>
            <person name="Pearson M."/>
            <person name="Priest M."/>
            <person name="Roberts A."/>
            <person name="Saif S."/>
            <person name="Shea T."/>
            <person name="Sisk P."/>
            <person name="Sykes S."/>
            <person name="Wortman J."/>
            <person name="Nusbaum C."/>
            <person name="Birren B."/>
        </authorList>
    </citation>
    <scope>NUCLEOTIDE SEQUENCE [LARGE SCALE GENOMIC DNA]</scope>
    <source>
        <strain evidence="2 3">ATCC BAA-351</strain>
    </source>
</reference>
<dbReference type="HOGENOM" id="CLU_079850_0_0_9"/>
<keyword evidence="3" id="KW-1185">Reference proteome</keyword>
<dbReference type="PATRIC" id="fig|1158607.3.peg.5266"/>
<evidence type="ECO:0000313" key="2">
    <source>
        <dbReference type="EMBL" id="EOH86277.1"/>
    </source>
</evidence>
<gene>
    <name evidence="2" type="ORF">UAU_05298</name>
</gene>
<dbReference type="RefSeq" id="WP_010760217.1">
    <property type="nucleotide sequence ID" value="NZ_ASWD01000010.1"/>
</dbReference>
<dbReference type="STRING" id="160454.RV10_GL003766"/>
<dbReference type="AlphaFoldDB" id="R2PP14"/>
<dbReference type="CDD" id="cd16427">
    <property type="entry name" value="TraM-like"/>
    <property type="match status" value="1"/>
</dbReference>
<dbReference type="eggNOG" id="ENOG503044D">
    <property type="taxonomic scope" value="Bacteria"/>
</dbReference>
<feature type="transmembrane region" description="Helical" evidence="1">
    <location>
        <begin position="113"/>
        <end position="134"/>
    </location>
</feature>
<evidence type="ECO:0000313" key="3">
    <source>
        <dbReference type="Proteomes" id="UP000013782"/>
    </source>
</evidence>
<sequence length="264" mass="30509">MFNRKKSYMTFTLQEGISFPQEAIELYEALALIEQENKKLLDSGNQGTVQITLYNKKRQIQLRQVLSLPINNKIEEEIARLIDAAETTNQPQKKQTNFKKNSAASFLSNRGKLFNVLTVINTFAAAAMILLFLFNDTSKPNIQTTSSKSELTIEEVENYQNDRQGIDLLSRFFLPNYYSGNKENIRNFLDNQTFKKSEVTNGQVQSVLAEKLVKKGDKYQVSYVLLVQDDQQKRNVRITYTVKKDKDAKYKYLIITEPKESEYP</sequence>
<dbReference type="EMBL" id="AJAQ01000055">
    <property type="protein sequence ID" value="EOH86277.1"/>
    <property type="molecule type" value="Genomic_DNA"/>
</dbReference>
<dbReference type="Gene3D" id="3.10.450.540">
    <property type="match status" value="1"/>
</dbReference>
<keyword evidence="1" id="KW-1133">Transmembrane helix</keyword>
<keyword evidence="1" id="KW-0812">Transmembrane</keyword>
<comment type="caution">
    <text evidence="2">The sequence shown here is derived from an EMBL/GenBank/DDBJ whole genome shotgun (WGS) entry which is preliminary data.</text>
</comment>
<dbReference type="OrthoDB" id="2215986at2"/>
<name>R2PP14_9ENTE</name>
<evidence type="ECO:0000256" key="1">
    <source>
        <dbReference type="SAM" id="Phobius"/>
    </source>
</evidence>
<organism evidence="2 3">
    <name type="scientific">Enterococcus pallens ATCC BAA-351</name>
    <dbReference type="NCBI Taxonomy" id="1158607"/>
    <lineage>
        <taxon>Bacteria</taxon>
        <taxon>Bacillati</taxon>
        <taxon>Bacillota</taxon>
        <taxon>Bacilli</taxon>
        <taxon>Lactobacillales</taxon>
        <taxon>Enterococcaceae</taxon>
        <taxon>Enterococcus</taxon>
    </lineage>
</organism>
<dbReference type="Proteomes" id="UP000013782">
    <property type="component" value="Unassembled WGS sequence"/>
</dbReference>
<keyword evidence="1" id="KW-0472">Membrane</keyword>
<proteinExistence type="predicted"/>
<accession>R2PP14</accession>
<protein>
    <submittedName>
        <fullName evidence="2">Uncharacterized protein</fullName>
    </submittedName>
</protein>